<comment type="caution">
    <text evidence="2">The sequence shown here is derived from an EMBL/GenBank/DDBJ whole genome shotgun (WGS) entry which is preliminary data.</text>
</comment>
<feature type="transmembrane region" description="Helical" evidence="1">
    <location>
        <begin position="35"/>
        <end position="59"/>
    </location>
</feature>
<gene>
    <name evidence="2" type="ORF">UV61_C0006G0012</name>
</gene>
<reference evidence="2 3" key="1">
    <citation type="journal article" date="2015" name="Nature">
        <title>rRNA introns, odd ribosomes, and small enigmatic genomes across a large radiation of phyla.</title>
        <authorList>
            <person name="Brown C.T."/>
            <person name="Hug L.A."/>
            <person name="Thomas B.C."/>
            <person name="Sharon I."/>
            <person name="Castelle C.J."/>
            <person name="Singh A."/>
            <person name="Wilkins M.J."/>
            <person name="Williams K.H."/>
            <person name="Banfield J.F."/>
        </authorList>
    </citation>
    <scope>NUCLEOTIDE SEQUENCE [LARGE SCALE GENOMIC DNA]</scope>
</reference>
<evidence type="ECO:0000313" key="3">
    <source>
        <dbReference type="Proteomes" id="UP000034050"/>
    </source>
</evidence>
<accession>A0A0G1EUV1</accession>
<keyword evidence="1" id="KW-0472">Membrane</keyword>
<evidence type="ECO:0000256" key="1">
    <source>
        <dbReference type="SAM" id="Phobius"/>
    </source>
</evidence>
<dbReference type="AlphaFoldDB" id="A0A0G1EUV1"/>
<keyword evidence="1" id="KW-1133">Transmembrane helix</keyword>
<organism evidence="2 3">
    <name type="scientific">Candidatus Gottesmanbacteria bacterium GW2011_GWB1_43_11</name>
    <dbReference type="NCBI Taxonomy" id="1618446"/>
    <lineage>
        <taxon>Bacteria</taxon>
        <taxon>Candidatus Gottesmaniibacteriota</taxon>
    </lineage>
</organism>
<dbReference type="Proteomes" id="UP000034050">
    <property type="component" value="Unassembled WGS sequence"/>
</dbReference>
<name>A0A0G1EUV1_9BACT</name>
<sequence>MRFNKYIYFLLGFFVSSFIYYIAGVQASGPKDLPFFLMFSVSNCVLALIGGFTGLLVSRHWGGFKSAVGKAVLFMSLGTTSWGLGNVVWSFYNFVLHLEVPYPSLADLGFAGAVPLWAIGMYYLSQATGAKFSLRRLRGRVLLIVLPIIAAIASYYFLFVIARNSSFEVEGGLLKIFLDFYYPIGDWVILTLSFLLFGLSFKYLGGKFKWPVFITILGFIVMFLADFSFSYTTTVGTYYNGNISDLLFAIALFVISFGINGLDAKT</sequence>
<feature type="transmembrane region" description="Helical" evidence="1">
    <location>
        <begin position="211"/>
        <end position="231"/>
    </location>
</feature>
<feature type="transmembrane region" description="Helical" evidence="1">
    <location>
        <begin position="137"/>
        <end position="160"/>
    </location>
</feature>
<protein>
    <submittedName>
        <fullName evidence="2">Membrane protein</fullName>
    </submittedName>
</protein>
<feature type="transmembrane region" description="Helical" evidence="1">
    <location>
        <begin position="180"/>
        <end position="199"/>
    </location>
</feature>
<feature type="transmembrane region" description="Helical" evidence="1">
    <location>
        <begin position="7"/>
        <end position="23"/>
    </location>
</feature>
<dbReference type="EMBL" id="LCFD01000006">
    <property type="protein sequence ID" value="KKS86811.1"/>
    <property type="molecule type" value="Genomic_DNA"/>
</dbReference>
<proteinExistence type="predicted"/>
<feature type="transmembrane region" description="Helical" evidence="1">
    <location>
        <begin position="71"/>
        <end position="92"/>
    </location>
</feature>
<feature type="transmembrane region" description="Helical" evidence="1">
    <location>
        <begin position="243"/>
        <end position="262"/>
    </location>
</feature>
<feature type="transmembrane region" description="Helical" evidence="1">
    <location>
        <begin position="104"/>
        <end position="125"/>
    </location>
</feature>
<keyword evidence="1" id="KW-0812">Transmembrane</keyword>
<evidence type="ECO:0000313" key="2">
    <source>
        <dbReference type="EMBL" id="KKS86811.1"/>
    </source>
</evidence>
<dbReference type="STRING" id="1618446.UV61_C0006G0012"/>